<accession>A0AAD2D163</accession>
<proteinExistence type="predicted"/>
<comment type="caution">
    <text evidence="2">The sequence shown here is derived from an EMBL/GenBank/DDBJ whole genome shotgun (WGS) entry which is preliminary data.</text>
</comment>
<dbReference type="Proteomes" id="UP001295684">
    <property type="component" value="Unassembled WGS sequence"/>
</dbReference>
<evidence type="ECO:0000256" key="1">
    <source>
        <dbReference type="SAM" id="MobiDB-lite"/>
    </source>
</evidence>
<feature type="region of interest" description="Disordered" evidence="1">
    <location>
        <begin position="94"/>
        <end position="126"/>
    </location>
</feature>
<name>A0AAD2D163_EUPCR</name>
<feature type="compositionally biased region" description="Basic and acidic residues" evidence="1">
    <location>
        <begin position="103"/>
        <end position="126"/>
    </location>
</feature>
<evidence type="ECO:0000313" key="2">
    <source>
        <dbReference type="EMBL" id="CAI2376237.1"/>
    </source>
</evidence>
<gene>
    <name evidence="2" type="ORF">ECRASSUSDP1_LOCUS17606</name>
</gene>
<keyword evidence="3" id="KW-1185">Reference proteome</keyword>
<protein>
    <submittedName>
        <fullName evidence="2">Uncharacterized protein</fullName>
    </submittedName>
</protein>
<dbReference type="AlphaFoldDB" id="A0AAD2D163"/>
<organism evidence="2 3">
    <name type="scientific">Euplotes crassus</name>
    <dbReference type="NCBI Taxonomy" id="5936"/>
    <lineage>
        <taxon>Eukaryota</taxon>
        <taxon>Sar</taxon>
        <taxon>Alveolata</taxon>
        <taxon>Ciliophora</taxon>
        <taxon>Intramacronucleata</taxon>
        <taxon>Spirotrichea</taxon>
        <taxon>Hypotrichia</taxon>
        <taxon>Euplotida</taxon>
        <taxon>Euplotidae</taxon>
        <taxon>Moneuplotes</taxon>
    </lineage>
</organism>
<sequence length="301" mass="35471">MKFMKTVKLGESHVGLDKMIKSSQQPLTYRTKMPRYTHNEDIFNNVPYVKPTLDRSRKSLSINPASGDNMRPSHFFLTLNRDLQKQDIYIDQYDGPSSLITRSPDRENKTIRPNEKNPFQEERDELRRSLSTMNFSKASSGNTLLPEILRKSVSIPEGNSLLRNSKQQFQDFLQERQNQENFKELKEKKNFITKREKLLKSGWRHGVIGIENPINPSSDVYNELHKTQSKIQMEKDIINNRRKKSLNKNLHKVDKEIDIDHQWKSKKISPERFKGSHSRIFESHIPTKREIMKARRLKVDI</sequence>
<evidence type="ECO:0000313" key="3">
    <source>
        <dbReference type="Proteomes" id="UP001295684"/>
    </source>
</evidence>
<dbReference type="EMBL" id="CAMPGE010017778">
    <property type="protein sequence ID" value="CAI2376237.1"/>
    <property type="molecule type" value="Genomic_DNA"/>
</dbReference>
<reference evidence="2" key="1">
    <citation type="submission" date="2023-07" db="EMBL/GenBank/DDBJ databases">
        <authorList>
            <consortium name="AG Swart"/>
            <person name="Singh M."/>
            <person name="Singh A."/>
            <person name="Seah K."/>
            <person name="Emmerich C."/>
        </authorList>
    </citation>
    <scope>NUCLEOTIDE SEQUENCE</scope>
    <source>
        <strain evidence="2">DP1</strain>
    </source>
</reference>